<dbReference type="Proteomes" id="UP001239215">
    <property type="component" value="Unassembled WGS sequence"/>
</dbReference>
<proteinExistence type="predicted"/>
<evidence type="ECO:0000256" key="1">
    <source>
        <dbReference type="SAM" id="MobiDB-lite"/>
    </source>
</evidence>
<gene>
    <name evidence="2" type="ORF">QE405_001000</name>
</gene>
<organism evidence="2 3">
    <name type="scientific">Nocardioides zeae</name>
    <dbReference type="NCBI Taxonomy" id="1457234"/>
    <lineage>
        <taxon>Bacteria</taxon>
        <taxon>Bacillati</taxon>
        <taxon>Actinomycetota</taxon>
        <taxon>Actinomycetes</taxon>
        <taxon>Propionibacteriales</taxon>
        <taxon>Nocardioidaceae</taxon>
        <taxon>Nocardioides</taxon>
    </lineage>
</organism>
<dbReference type="RefSeq" id="WP_307199122.1">
    <property type="nucleotide sequence ID" value="NZ_JAUTAN010000001.1"/>
</dbReference>
<protein>
    <submittedName>
        <fullName evidence="2">Uncharacterized protein</fullName>
    </submittedName>
</protein>
<reference evidence="2" key="1">
    <citation type="submission" date="2023-07" db="EMBL/GenBank/DDBJ databases">
        <title>Functional and genomic diversity of the sorghum phyllosphere microbiome.</title>
        <authorList>
            <person name="Shade A."/>
        </authorList>
    </citation>
    <scope>NUCLEOTIDE SEQUENCE</scope>
    <source>
        <strain evidence="2">SORGH_AS_1067</strain>
    </source>
</reference>
<accession>A0AAJ1X0E2</accession>
<evidence type="ECO:0000313" key="2">
    <source>
        <dbReference type="EMBL" id="MDQ1103716.1"/>
    </source>
</evidence>
<dbReference type="AlphaFoldDB" id="A0AAJ1X0E2"/>
<dbReference type="EMBL" id="JAUTAN010000001">
    <property type="protein sequence ID" value="MDQ1103716.1"/>
    <property type="molecule type" value="Genomic_DNA"/>
</dbReference>
<sequence length="174" mass="18143">MASPLGGDGSPARRAVDAALRTGQALVDKVRPGDHAGGDADARRVLTVGRDADTLRDLWGDPVRLARVLAEPYTGDPSTWTVDEVTVIDGVVRFRAHSGQEPPLEASGEVTFRPAPQDLGTEVTLALRLDGPDLAAGAAAHKALRRAKALAETGEVPTLAHNPSARQHPEGGEG</sequence>
<evidence type="ECO:0000313" key="3">
    <source>
        <dbReference type="Proteomes" id="UP001239215"/>
    </source>
</evidence>
<dbReference type="InterPro" id="IPR023393">
    <property type="entry name" value="START-like_dom_sf"/>
</dbReference>
<dbReference type="Gene3D" id="3.30.530.20">
    <property type="match status" value="1"/>
</dbReference>
<name>A0AAJ1X0E2_9ACTN</name>
<dbReference type="SUPFAM" id="SSF55961">
    <property type="entry name" value="Bet v1-like"/>
    <property type="match status" value="1"/>
</dbReference>
<comment type="caution">
    <text evidence="2">The sequence shown here is derived from an EMBL/GenBank/DDBJ whole genome shotgun (WGS) entry which is preliminary data.</text>
</comment>
<feature type="region of interest" description="Disordered" evidence="1">
    <location>
        <begin position="152"/>
        <end position="174"/>
    </location>
</feature>